<dbReference type="EMBL" id="LGUB01000202">
    <property type="protein sequence ID" value="KRH93831.1"/>
    <property type="molecule type" value="Genomic_DNA"/>
</dbReference>
<accession>A0A0R0M461</accession>
<evidence type="ECO:0000259" key="2">
    <source>
        <dbReference type="Pfam" id="PF02374"/>
    </source>
</evidence>
<dbReference type="PANTHER" id="PTHR10803:SF3">
    <property type="entry name" value="ATPASE GET3"/>
    <property type="match status" value="1"/>
</dbReference>
<sequence length="217" mass="25253">QPINEGITEITPFIDVLEVRKEKIVFKESNLQPVLNSILELPGIREAIFISKIIEKSKDYKHVVIDTWPSFSFLNFLFFPDELSTLLNKIANLDQCNELKQTEFYEKMMKINSVIEKSEIVQNSSFILVCVPEGFSLEEISLMIDQLNLYDISIDNLVINQILQRKSECVNCNAIIIRQEQVLKKLRKLNLRKIEIDFIPEGIKGLEQLKKFSKEFL</sequence>
<dbReference type="Proteomes" id="UP000051530">
    <property type="component" value="Unassembled WGS sequence"/>
</dbReference>
<dbReference type="AlphaFoldDB" id="A0A0R0M461"/>
<name>A0A0R0M461_9MICR</name>
<comment type="similarity">
    <text evidence="1">Belongs to the arsA ATPase family.</text>
</comment>
<evidence type="ECO:0000256" key="1">
    <source>
        <dbReference type="ARBA" id="ARBA00011040"/>
    </source>
</evidence>
<dbReference type="InterPro" id="IPR027417">
    <property type="entry name" value="P-loop_NTPase"/>
</dbReference>
<dbReference type="Pfam" id="PF02374">
    <property type="entry name" value="ArsA_ATPase"/>
    <property type="match status" value="1"/>
</dbReference>
<proteinExistence type="inferred from homology"/>
<dbReference type="VEuPathDB" id="MicrosporidiaDB:M153_5410005754"/>
<dbReference type="SUPFAM" id="SSF52540">
    <property type="entry name" value="P-loop containing nucleoside triphosphate hydrolases"/>
    <property type="match status" value="1"/>
</dbReference>
<comment type="caution">
    <text evidence="3">The sequence shown here is derived from an EMBL/GenBank/DDBJ whole genome shotgun (WGS) entry which is preliminary data.</text>
</comment>
<feature type="non-terminal residue" evidence="3">
    <location>
        <position position="1"/>
    </location>
</feature>
<dbReference type="InterPro" id="IPR016300">
    <property type="entry name" value="ATPase_ArsA/GET3"/>
</dbReference>
<dbReference type="PANTHER" id="PTHR10803">
    <property type="entry name" value="ARSENICAL PUMP-DRIVING ATPASE ARSENITE-TRANSLOCATING ATPASE"/>
    <property type="match status" value="1"/>
</dbReference>
<dbReference type="GO" id="GO:0005524">
    <property type="term" value="F:ATP binding"/>
    <property type="evidence" value="ECO:0007669"/>
    <property type="project" value="InterPro"/>
</dbReference>
<organism evidence="3 4">
    <name type="scientific">Pseudoloma neurophilia</name>
    <dbReference type="NCBI Taxonomy" id="146866"/>
    <lineage>
        <taxon>Eukaryota</taxon>
        <taxon>Fungi</taxon>
        <taxon>Fungi incertae sedis</taxon>
        <taxon>Microsporidia</taxon>
        <taxon>Pseudoloma</taxon>
    </lineage>
</organism>
<dbReference type="Gene3D" id="3.40.50.300">
    <property type="entry name" value="P-loop containing nucleotide triphosphate hydrolases"/>
    <property type="match status" value="1"/>
</dbReference>
<dbReference type="InterPro" id="IPR025723">
    <property type="entry name" value="ArsA/GET3_ATPase-like"/>
</dbReference>
<feature type="domain" description="ArsA/GET3 Anion-transporting ATPase-like" evidence="2">
    <location>
        <begin position="22"/>
        <end position="215"/>
    </location>
</feature>
<gene>
    <name evidence="3" type="ORF">M153_5410005754</name>
</gene>
<dbReference type="OrthoDB" id="1770at2759"/>
<evidence type="ECO:0000313" key="3">
    <source>
        <dbReference type="EMBL" id="KRH93831.1"/>
    </source>
</evidence>
<dbReference type="GO" id="GO:0016887">
    <property type="term" value="F:ATP hydrolysis activity"/>
    <property type="evidence" value="ECO:0007669"/>
    <property type="project" value="InterPro"/>
</dbReference>
<keyword evidence="4" id="KW-1185">Reference proteome</keyword>
<evidence type="ECO:0000313" key="4">
    <source>
        <dbReference type="Proteomes" id="UP000051530"/>
    </source>
</evidence>
<reference evidence="3 4" key="1">
    <citation type="submission" date="2015-07" db="EMBL/GenBank/DDBJ databases">
        <title>The genome of Pseudoloma neurophilia, a relevant intracellular parasite of the zebrafish.</title>
        <authorList>
            <person name="Ndikumana S."/>
            <person name="Pelin A."/>
            <person name="Sanders J."/>
            <person name="Corradi N."/>
        </authorList>
    </citation>
    <scope>NUCLEOTIDE SEQUENCE [LARGE SCALE GENOMIC DNA]</scope>
    <source>
        <strain evidence="3 4">MK1</strain>
    </source>
</reference>
<protein>
    <submittedName>
        <fullName evidence="3">Putative arsenite-translocating ATPase</fullName>
    </submittedName>
</protein>